<accession>A0AAV5U763</accession>
<organism evidence="1 2">
    <name type="scientific">Pristionchus entomophagus</name>
    <dbReference type="NCBI Taxonomy" id="358040"/>
    <lineage>
        <taxon>Eukaryota</taxon>
        <taxon>Metazoa</taxon>
        <taxon>Ecdysozoa</taxon>
        <taxon>Nematoda</taxon>
        <taxon>Chromadorea</taxon>
        <taxon>Rhabditida</taxon>
        <taxon>Rhabditina</taxon>
        <taxon>Diplogasteromorpha</taxon>
        <taxon>Diplogasteroidea</taxon>
        <taxon>Neodiplogasteridae</taxon>
        <taxon>Pristionchus</taxon>
    </lineage>
</organism>
<dbReference type="Proteomes" id="UP001432027">
    <property type="component" value="Unassembled WGS sequence"/>
</dbReference>
<sequence>TPQFTSFDFLPTSDSTNIRGILHQPDDFTDFTNNGFKIAARTQTSIAFRRVSRQQHYCCCHTSTTKPP</sequence>
<gene>
    <name evidence="1" type="ORF">PENTCL1PPCAC_24905</name>
</gene>
<keyword evidence="2" id="KW-1185">Reference proteome</keyword>
<evidence type="ECO:0000313" key="1">
    <source>
        <dbReference type="EMBL" id="GMT02731.1"/>
    </source>
</evidence>
<protein>
    <submittedName>
        <fullName evidence="1">Uncharacterized protein</fullName>
    </submittedName>
</protein>
<name>A0AAV5U763_9BILA</name>
<dbReference type="EMBL" id="BTSX01000006">
    <property type="protein sequence ID" value="GMT02731.1"/>
    <property type="molecule type" value="Genomic_DNA"/>
</dbReference>
<reference evidence="1" key="1">
    <citation type="submission" date="2023-10" db="EMBL/GenBank/DDBJ databases">
        <title>Genome assembly of Pristionchus species.</title>
        <authorList>
            <person name="Yoshida K."/>
            <person name="Sommer R.J."/>
        </authorList>
    </citation>
    <scope>NUCLEOTIDE SEQUENCE</scope>
    <source>
        <strain evidence="1">RS0144</strain>
    </source>
</reference>
<feature type="non-terminal residue" evidence="1">
    <location>
        <position position="1"/>
    </location>
</feature>
<dbReference type="AlphaFoldDB" id="A0AAV5U763"/>
<proteinExistence type="predicted"/>
<comment type="caution">
    <text evidence="1">The sequence shown here is derived from an EMBL/GenBank/DDBJ whole genome shotgun (WGS) entry which is preliminary data.</text>
</comment>
<evidence type="ECO:0000313" key="2">
    <source>
        <dbReference type="Proteomes" id="UP001432027"/>
    </source>
</evidence>